<protein>
    <submittedName>
        <fullName evidence="1">Uncharacterized protein</fullName>
    </submittedName>
</protein>
<gene>
    <name evidence="1" type="ORF">HPP92_007215</name>
</gene>
<evidence type="ECO:0000313" key="2">
    <source>
        <dbReference type="Proteomes" id="UP000636800"/>
    </source>
</evidence>
<sequence>MALENVFIEKISRAFLKKSDCLAGIEPALSQGLNKRIPIQKMVLGSGYLCEGLKGIHTKSFFDFEWKFHWLFILISSLEIHSSRGSIPVSSGSCMGHGGGYCSFGARFNSRLVCFLQEEFLSELVQFRIRKPHNAE</sequence>
<reference evidence="1 2" key="1">
    <citation type="journal article" date="2020" name="Nat. Food">
        <title>A phased Vanilla planifolia genome enables genetic improvement of flavour and production.</title>
        <authorList>
            <person name="Hasing T."/>
            <person name="Tang H."/>
            <person name="Brym M."/>
            <person name="Khazi F."/>
            <person name="Huang T."/>
            <person name="Chambers A.H."/>
        </authorList>
    </citation>
    <scope>NUCLEOTIDE SEQUENCE [LARGE SCALE GENOMIC DNA]</scope>
    <source>
        <tissue evidence="1">Leaf</tissue>
    </source>
</reference>
<comment type="caution">
    <text evidence="1">The sequence shown here is derived from an EMBL/GenBank/DDBJ whole genome shotgun (WGS) entry which is preliminary data.</text>
</comment>
<evidence type="ECO:0000313" key="1">
    <source>
        <dbReference type="EMBL" id="KAG0488404.1"/>
    </source>
</evidence>
<organism evidence="1 2">
    <name type="scientific">Vanilla planifolia</name>
    <name type="common">Vanilla</name>
    <dbReference type="NCBI Taxonomy" id="51239"/>
    <lineage>
        <taxon>Eukaryota</taxon>
        <taxon>Viridiplantae</taxon>
        <taxon>Streptophyta</taxon>
        <taxon>Embryophyta</taxon>
        <taxon>Tracheophyta</taxon>
        <taxon>Spermatophyta</taxon>
        <taxon>Magnoliopsida</taxon>
        <taxon>Liliopsida</taxon>
        <taxon>Asparagales</taxon>
        <taxon>Orchidaceae</taxon>
        <taxon>Vanilloideae</taxon>
        <taxon>Vanilleae</taxon>
        <taxon>Vanilla</taxon>
    </lineage>
</organism>
<accession>A0A835RC85</accession>
<dbReference type="OrthoDB" id="496981at2759"/>
<dbReference type="AlphaFoldDB" id="A0A835RC85"/>
<name>A0A835RC85_VANPL</name>
<dbReference type="EMBL" id="JADCNL010000003">
    <property type="protein sequence ID" value="KAG0488404.1"/>
    <property type="molecule type" value="Genomic_DNA"/>
</dbReference>
<dbReference type="Proteomes" id="UP000636800">
    <property type="component" value="Chromosome 3"/>
</dbReference>
<keyword evidence="2" id="KW-1185">Reference proteome</keyword>
<proteinExistence type="predicted"/>